<proteinExistence type="predicted"/>
<dbReference type="STRING" id="484498.SAMN05421686_10236"/>
<dbReference type="InterPro" id="IPR050767">
    <property type="entry name" value="Sel1_AlgK"/>
</dbReference>
<name>A0A1N7JIQ1_9GAMM</name>
<dbReference type="SMART" id="SM00671">
    <property type="entry name" value="SEL1"/>
    <property type="match status" value="3"/>
</dbReference>
<feature type="signal peptide" evidence="2">
    <location>
        <begin position="1"/>
        <end position="19"/>
    </location>
</feature>
<keyword evidence="4" id="KW-1185">Reference proteome</keyword>
<dbReference type="InterPro" id="IPR011990">
    <property type="entry name" value="TPR-like_helical_dom_sf"/>
</dbReference>
<dbReference type="Proteomes" id="UP000185639">
    <property type="component" value="Unassembled WGS sequence"/>
</dbReference>
<evidence type="ECO:0000256" key="1">
    <source>
        <dbReference type="SAM" id="Coils"/>
    </source>
</evidence>
<dbReference type="PANTHER" id="PTHR11102:SF160">
    <property type="entry name" value="ERAD-ASSOCIATED E3 UBIQUITIN-PROTEIN LIGASE COMPONENT HRD3"/>
    <property type="match status" value="1"/>
</dbReference>
<reference evidence="4" key="1">
    <citation type="submission" date="2017-01" db="EMBL/GenBank/DDBJ databases">
        <authorList>
            <person name="Varghese N."/>
            <person name="Submissions S."/>
        </authorList>
    </citation>
    <scope>NUCLEOTIDE SEQUENCE [LARGE SCALE GENOMIC DNA]</scope>
    <source>
        <strain evidence="4">DSM 24913</strain>
    </source>
</reference>
<keyword evidence="2" id="KW-0732">Signal</keyword>
<dbReference type="PANTHER" id="PTHR11102">
    <property type="entry name" value="SEL-1-LIKE PROTEIN"/>
    <property type="match status" value="1"/>
</dbReference>
<feature type="coiled-coil region" evidence="1">
    <location>
        <begin position="269"/>
        <end position="303"/>
    </location>
</feature>
<dbReference type="OrthoDB" id="6687494at2"/>
<accession>A0A1N7JIQ1</accession>
<dbReference type="EMBL" id="FTOH01000002">
    <property type="protein sequence ID" value="SIS49141.1"/>
    <property type="molecule type" value="Genomic_DNA"/>
</dbReference>
<keyword evidence="1" id="KW-0175">Coiled coil</keyword>
<protein>
    <submittedName>
        <fullName evidence="3">Sel1 repeat-containing protein</fullName>
    </submittedName>
</protein>
<dbReference type="SUPFAM" id="SSF81901">
    <property type="entry name" value="HCP-like"/>
    <property type="match status" value="1"/>
</dbReference>
<dbReference type="Pfam" id="PF08238">
    <property type="entry name" value="Sel1"/>
    <property type="match status" value="3"/>
</dbReference>
<evidence type="ECO:0000313" key="4">
    <source>
        <dbReference type="Proteomes" id="UP000185639"/>
    </source>
</evidence>
<gene>
    <name evidence="3" type="ORF">SAMN05421686_10236</name>
</gene>
<dbReference type="InterPro" id="IPR006597">
    <property type="entry name" value="Sel1-like"/>
</dbReference>
<sequence length="579" mass="64943">MLRFFFLVAVVVGASISHAGLSPNYIIKAAKSGDSVAQLLLAEAYYKGDGLDQNYTQALHWYEKAAVAGEPEAALMAGEILLEGLNGERDERRAVMHFKSAADKGLPEAQYIYARCLASGSGLPVDATNAAVWYEKSAASGYKPALEYVNKQRFFSRLHKELKEPCEASDVNYLLSRFNSFSSFRGLSDSDKALARKEISRLVSHKAPPKLKKEFAAAEGRQGLFYLVKWKYSYGFIIGFLGDNKISELDALAVRNIERVTSVMISDQRREYNQEVKSLGRSIEALKASVAFERNQKEELESSYTLAQFDEVKRERKAHRKTLYSAFSSELLAMASNTKYVTEFDKVVSEYMYSGDGPTELEKKYSIARRVYTPFIGYPGGDYLNALYGGDWTSLKRYDREYMEPYTTGYIGQSIKALGKVVDSLSAMGGQKSTAGRDMFRSFRNSSLITPVLSSYLVNYDAKYSTCLRPDAVKFKKTVTSETVYRNGFGNRVGGYKNPDQISYFTVNKEFMDIFKKVGLAEAESGNARFIETIFNPNSSSMSNLSGVIQGIDNIMDDFKCSDPKIKRLEANMIEYFNI</sequence>
<dbReference type="Gene3D" id="1.25.40.10">
    <property type="entry name" value="Tetratricopeptide repeat domain"/>
    <property type="match status" value="1"/>
</dbReference>
<dbReference type="AlphaFoldDB" id="A0A1N7JIQ1"/>
<evidence type="ECO:0000313" key="3">
    <source>
        <dbReference type="EMBL" id="SIS49141.1"/>
    </source>
</evidence>
<evidence type="ECO:0000256" key="2">
    <source>
        <dbReference type="SAM" id="SignalP"/>
    </source>
</evidence>
<organism evidence="3 4">
    <name type="scientific">Thalassolituus maritimus</name>
    <dbReference type="NCBI Taxonomy" id="484498"/>
    <lineage>
        <taxon>Bacteria</taxon>
        <taxon>Pseudomonadati</taxon>
        <taxon>Pseudomonadota</taxon>
        <taxon>Gammaproteobacteria</taxon>
        <taxon>Oceanospirillales</taxon>
        <taxon>Oceanospirillaceae</taxon>
        <taxon>Thalassolituus</taxon>
    </lineage>
</organism>
<dbReference type="RefSeq" id="WP_076514219.1">
    <property type="nucleotide sequence ID" value="NZ_FTOH01000002.1"/>
</dbReference>
<feature type="chain" id="PRO_5012501201" evidence="2">
    <location>
        <begin position="20"/>
        <end position="579"/>
    </location>
</feature>